<dbReference type="EMBL" id="CYSD01000017">
    <property type="protein sequence ID" value="CUH77086.1"/>
    <property type="molecule type" value="Genomic_DNA"/>
</dbReference>
<evidence type="ECO:0000256" key="1">
    <source>
        <dbReference type="ARBA" id="ARBA00004196"/>
    </source>
</evidence>
<comment type="similarity">
    <text evidence="2 6">Belongs to the bacterial solute-binding protein 9 family.</text>
</comment>
<evidence type="ECO:0000256" key="3">
    <source>
        <dbReference type="ARBA" id="ARBA00022448"/>
    </source>
</evidence>
<dbReference type="GO" id="GO:0046872">
    <property type="term" value="F:metal ion binding"/>
    <property type="evidence" value="ECO:0007669"/>
    <property type="project" value="UniProtKB-KW"/>
</dbReference>
<evidence type="ECO:0000256" key="2">
    <source>
        <dbReference type="ARBA" id="ARBA00011028"/>
    </source>
</evidence>
<proteinExistence type="inferred from homology"/>
<keyword evidence="9" id="KW-1185">Reference proteome</keyword>
<dbReference type="SUPFAM" id="SSF53807">
    <property type="entry name" value="Helical backbone' metal receptor"/>
    <property type="match status" value="1"/>
</dbReference>
<dbReference type="Pfam" id="PF01297">
    <property type="entry name" value="ZnuA"/>
    <property type="match status" value="1"/>
</dbReference>
<reference evidence="8 9" key="1">
    <citation type="submission" date="2015-09" db="EMBL/GenBank/DDBJ databases">
        <authorList>
            <consortium name="Swine Surveillance"/>
        </authorList>
    </citation>
    <scope>NUCLEOTIDE SEQUENCE [LARGE SCALE GENOMIC DNA]</scope>
    <source>
        <strain evidence="8 9">CECT 7557</strain>
    </source>
</reference>
<evidence type="ECO:0000313" key="9">
    <source>
        <dbReference type="Proteomes" id="UP000052022"/>
    </source>
</evidence>
<name>A0A0P1G5R8_9RHOB</name>
<dbReference type="GO" id="GO:0030001">
    <property type="term" value="P:metal ion transport"/>
    <property type="evidence" value="ECO:0007669"/>
    <property type="project" value="InterPro"/>
</dbReference>
<dbReference type="PRINTS" id="PR00691">
    <property type="entry name" value="ADHESINB"/>
</dbReference>
<dbReference type="RefSeq" id="WP_058289312.1">
    <property type="nucleotide sequence ID" value="NZ_CYSD01000017.1"/>
</dbReference>
<dbReference type="InterPro" id="IPR006127">
    <property type="entry name" value="ZnuA-like"/>
</dbReference>
<evidence type="ECO:0000256" key="6">
    <source>
        <dbReference type="RuleBase" id="RU003512"/>
    </source>
</evidence>
<keyword evidence="3 6" id="KW-0813">Transport</keyword>
<dbReference type="STRING" id="928856.SAMN04488049_11939"/>
<evidence type="ECO:0000256" key="5">
    <source>
        <dbReference type="ARBA" id="ARBA00022729"/>
    </source>
</evidence>
<sequence>MTFLKPVFTGLASASFAVAALPGAAFAHDLKIVASFSILGDMVEEVVGDMAEVTTIVGPDADAHVYQPSVADARAVAEADIIFVNGLGFETWSDTLIAESGTKAPVHIATEGITPVEVEGEVDPHAWNSLLNGVTYVQNIAVVLSEAMPDHADEITANADAYIAELKALDAETRTKLAGLPADKRTVVTAHDAFGYLADSYNMTFLAPIGIDTEAEPSAKDMATLIDQLKAQGAGALFVENITSPALVQQISDETGIKIGGRLFSDALSERGGPATSYLAMFKHNLGSLLSALGAKADS</sequence>
<gene>
    <name evidence="8" type="primary">ssaB</name>
    <name evidence="8" type="ORF">TRM7557_01203</name>
</gene>
<dbReference type="InterPro" id="IPR006129">
    <property type="entry name" value="AdhesinB"/>
</dbReference>
<evidence type="ECO:0000256" key="7">
    <source>
        <dbReference type="SAM" id="SignalP"/>
    </source>
</evidence>
<dbReference type="OrthoDB" id="9793396at2"/>
<comment type="subcellular location">
    <subcellularLocation>
        <location evidence="1">Cell envelope</location>
    </subcellularLocation>
</comment>
<evidence type="ECO:0000313" key="8">
    <source>
        <dbReference type="EMBL" id="CUH77086.1"/>
    </source>
</evidence>
<accession>A0A0P1G5R8</accession>
<dbReference type="PANTHER" id="PTHR42953:SF1">
    <property type="entry name" value="METAL-BINDING PROTEIN HI_0362-RELATED"/>
    <property type="match status" value="1"/>
</dbReference>
<dbReference type="GO" id="GO:0030313">
    <property type="term" value="C:cell envelope"/>
    <property type="evidence" value="ECO:0007669"/>
    <property type="project" value="UniProtKB-SubCell"/>
</dbReference>
<dbReference type="Proteomes" id="UP000052022">
    <property type="component" value="Unassembled WGS sequence"/>
</dbReference>
<dbReference type="InterPro" id="IPR050492">
    <property type="entry name" value="Bact_metal-bind_prot9"/>
</dbReference>
<dbReference type="InterPro" id="IPR006128">
    <property type="entry name" value="Lipoprotein_PsaA-like"/>
</dbReference>
<keyword evidence="4" id="KW-0479">Metal-binding</keyword>
<dbReference type="GO" id="GO:0007155">
    <property type="term" value="P:cell adhesion"/>
    <property type="evidence" value="ECO:0007669"/>
    <property type="project" value="InterPro"/>
</dbReference>
<evidence type="ECO:0000256" key="4">
    <source>
        <dbReference type="ARBA" id="ARBA00022723"/>
    </source>
</evidence>
<dbReference type="Gene3D" id="3.40.50.1980">
    <property type="entry name" value="Nitrogenase molybdenum iron protein domain"/>
    <property type="match status" value="2"/>
</dbReference>
<feature type="signal peptide" evidence="7">
    <location>
        <begin position="1"/>
        <end position="27"/>
    </location>
</feature>
<dbReference type="PRINTS" id="PR00690">
    <property type="entry name" value="ADHESNFAMILY"/>
</dbReference>
<protein>
    <submittedName>
        <fullName evidence="8">Saliva-binding protein</fullName>
    </submittedName>
</protein>
<dbReference type="PANTHER" id="PTHR42953">
    <property type="entry name" value="HIGH-AFFINITY ZINC UPTAKE SYSTEM PROTEIN ZNUA-RELATED"/>
    <property type="match status" value="1"/>
</dbReference>
<keyword evidence="5 7" id="KW-0732">Signal</keyword>
<feature type="chain" id="PRO_5006063092" evidence="7">
    <location>
        <begin position="28"/>
        <end position="299"/>
    </location>
</feature>
<dbReference type="AlphaFoldDB" id="A0A0P1G5R8"/>
<organism evidence="8 9">
    <name type="scientific">Tritonibacter multivorans</name>
    <dbReference type="NCBI Taxonomy" id="928856"/>
    <lineage>
        <taxon>Bacteria</taxon>
        <taxon>Pseudomonadati</taxon>
        <taxon>Pseudomonadota</taxon>
        <taxon>Alphaproteobacteria</taxon>
        <taxon>Rhodobacterales</taxon>
        <taxon>Paracoccaceae</taxon>
        <taxon>Tritonibacter</taxon>
    </lineage>
</organism>